<organism evidence="2 3">
    <name type="scientific">Apiospora rasikravindrae</name>
    <dbReference type="NCBI Taxonomy" id="990691"/>
    <lineage>
        <taxon>Eukaryota</taxon>
        <taxon>Fungi</taxon>
        <taxon>Dikarya</taxon>
        <taxon>Ascomycota</taxon>
        <taxon>Pezizomycotina</taxon>
        <taxon>Sordariomycetes</taxon>
        <taxon>Xylariomycetidae</taxon>
        <taxon>Amphisphaeriales</taxon>
        <taxon>Apiosporaceae</taxon>
        <taxon>Apiospora</taxon>
    </lineage>
</organism>
<gene>
    <name evidence="2" type="ORF">PG993_000030</name>
</gene>
<dbReference type="InterPro" id="IPR036397">
    <property type="entry name" value="RNaseH_sf"/>
</dbReference>
<dbReference type="Pfam" id="PF21762">
    <property type="entry name" value="DEDDh_C"/>
    <property type="match status" value="1"/>
</dbReference>
<dbReference type="PANTHER" id="PTHR28083">
    <property type="entry name" value="GOOD FOR FULL DBP5 ACTIVITY PROTEIN 2"/>
    <property type="match status" value="1"/>
</dbReference>
<reference evidence="2 3" key="1">
    <citation type="submission" date="2023-01" db="EMBL/GenBank/DDBJ databases">
        <title>Analysis of 21 Apiospora genomes using comparative genomics revels a genus with tremendous synthesis potential of carbohydrate active enzymes and secondary metabolites.</title>
        <authorList>
            <person name="Sorensen T."/>
        </authorList>
    </citation>
    <scope>NUCLEOTIDE SEQUENCE [LARGE SCALE GENOMIC DNA]</scope>
    <source>
        <strain evidence="2 3">CBS 33761</strain>
    </source>
</reference>
<evidence type="ECO:0000313" key="2">
    <source>
        <dbReference type="EMBL" id="KAK8054803.1"/>
    </source>
</evidence>
<evidence type="ECO:0000313" key="3">
    <source>
        <dbReference type="Proteomes" id="UP001444661"/>
    </source>
</evidence>
<name>A0ABR1U7E8_9PEZI</name>
<dbReference type="EMBL" id="JAQQWK010000001">
    <property type="protein sequence ID" value="KAK8054803.1"/>
    <property type="molecule type" value="Genomic_DNA"/>
</dbReference>
<accession>A0ABR1U7E8</accession>
<comment type="caution">
    <text evidence="2">The sequence shown here is derived from an EMBL/GenBank/DDBJ whole genome shotgun (WGS) entry which is preliminary data.</text>
</comment>
<dbReference type="InterPro" id="IPR040151">
    <property type="entry name" value="Gfd2/YDR514C-like"/>
</dbReference>
<feature type="domain" description="Gfd2/YDR514C-like C-terminal" evidence="1">
    <location>
        <begin position="43"/>
        <end position="207"/>
    </location>
</feature>
<keyword evidence="3" id="KW-1185">Reference proteome</keyword>
<protein>
    <recommendedName>
        <fullName evidence="1">Gfd2/YDR514C-like C-terminal domain-containing protein</fullName>
    </recommendedName>
</protein>
<dbReference type="PANTHER" id="PTHR28083:SF1">
    <property type="entry name" value="GOOD FOR FULL DBP5 ACTIVITY PROTEIN 2"/>
    <property type="match status" value="1"/>
</dbReference>
<dbReference type="InterPro" id="IPR012337">
    <property type="entry name" value="RNaseH-like_sf"/>
</dbReference>
<dbReference type="SUPFAM" id="SSF53098">
    <property type="entry name" value="Ribonuclease H-like"/>
    <property type="match status" value="1"/>
</dbReference>
<evidence type="ECO:0000259" key="1">
    <source>
        <dbReference type="Pfam" id="PF21762"/>
    </source>
</evidence>
<dbReference type="Gene3D" id="3.30.420.10">
    <property type="entry name" value="Ribonuclease H-like superfamily/Ribonuclease H"/>
    <property type="match status" value="1"/>
</dbReference>
<sequence length="292" mass="33279">MNPIDQRPGPHRPYYHIAEDGLRVLLDIFGFSQHASVQQRDVVLVSIDFENTHHFKGHLHQDVDTQVGLAILDTRHLSSTAPDRIISTHNLVTGSSKYFRRAMLKYLFGKPALINTRDIVHQLHSLIPRGREIVLVGHDIRFEYHILRKLGFDRQPECCLDTYRMAGQVLPYWSLRLGELLTELGCPYDWLHNGGNDANYTLKALLLLATRAVRSNMPDEWTDKVELLETIAMSPIPTVSPGEEELIAGQKAVAAEKRAASRVELKLSNIGRQAEIRDQRAIKKLFKELPWV</sequence>
<dbReference type="InterPro" id="IPR048519">
    <property type="entry name" value="Gfd2/YDR514C-like_C"/>
</dbReference>
<dbReference type="Proteomes" id="UP001444661">
    <property type="component" value="Unassembled WGS sequence"/>
</dbReference>
<proteinExistence type="predicted"/>